<protein>
    <recommendedName>
        <fullName evidence="1">TscT toxin domain-containing protein</fullName>
    </recommendedName>
</protein>
<dbReference type="RefSeq" id="WP_001078344.1">
    <property type="nucleotide sequence ID" value="NC_002758.2"/>
</dbReference>
<dbReference type="Pfam" id="PF07342">
    <property type="entry name" value="TscT"/>
    <property type="match status" value="1"/>
</dbReference>
<feature type="domain" description="TscT toxin" evidence="1">
    <location>
        <begin position="1"/>
        <end position="100"/>
    </location>
</feature>
<organism evidence="2 3">
    <name type="scientific">Staphylococcus aureus (strain Mu50 / ATCC 700699)</name>
    <dbReference type="NCBI Taxonomy" id="158878"/>
    <lineage>
        <taxon>Bacteria</taxon>
        <taxon>Bacillati</taxon>
        <taxon>Bacillota</taxon>
        <taxon>Bacilli</taxon>
        <taxon>Bacillales</taxon>
        <taxon>Staphylococcaceae</taxon>
        <taxon>Staphylococcus</taxon>
    </lineage>
</organism>
<evidence type="ECO:0000313" key="3">
    <source>
        <dbReference type="Proteomes" id="UP000002481"/>
    </source>
</evidence>
<dbReference type="NCBIfam" id="NF047366">
    <property type="entry name" value="TscT"/>
    <property type="match status" value="1"/>
</dbReference>
<dbReference type="AlphaFoldDB" id="A0A0H3K0C1"/>
<name>A0A0H3K0C1_STAAM</name>
<dbReference type="KEGG" id="sav:SAV2023"/>
<gene>
    <name evidence="2" type="ordered locus">SAV2023</name>
</gene>
<dbReference type="HOGENOM" id="CLU_174848_0_0_9"/>
<reference evidence="2 3" key="1">
    <citation type="journal article" date="2001" name="Lancet">
        <title>Whole genome sequencing of meticillin-resistant Staphylococcus aureus.</title>
        <authorList>
            <person name="Kuroda M."/>
            <person name="Ohta T."/>
            <person name="Uchiyama I."/>
            <person name="Baba T."/>
            <person name="Yuzawa H."/>
            <person name="Kobayashi I."/>
            <person name="Cui L."/>
            <person name="Oguchi A."/>
            <person name="Aoki K."/>
            <person name="Nagai Y."/>
            <person name="Lian J."/>
            <person name="Ito T."/>
            <person name="Kanamori M."/>
            <person name="Matsumaru H."/>
            <person name="Maruyama A."/>
            <person name="Murakami H."/>
            <person name="Hosoyama A."/>
            <person name="Mizutani-Ui Y."/>
            <person name="Takahashi N.K."/>
            <person name="Sawano T."/>
            <person name="Inoue R."/>
            <person name="Kaito C."/>
            <person name="Sekimizu K."/>
            <person name="Hirakawa H."/>
            <person name="Kuhara S."/>
            <person name="Goto S."/>
            <person name="Yabuzaki J."/>
            <person name="Kanehisa M."/>
            <person name="Yamashita A."/>
            <person name="Oshima K."/>
            <person name="Furuya K."/>
            <person name="Yoshino C."/>
            <person name="Shiba T."/>
            <person name="Hattori M."/>
            <person name="Ogasawara N."/>
            <person name="Hayashi H."/>
            <person name="Hiramatsu K."/>
        </authorList>
    </citation>
    <scope>NUCLEOTIDE SEQUENCE [LARGE SCALE GENOMIC DNA]</scope>
    <source>
        <strain evidence="3">Mu50 / ATCC 700699</strain>
    </source>
</reference>
<evidence type="ECO:0000259" key="1">
    <source>
        <dbReference type="Pfam" id="PF07342"/>
    </source>
</evidence>
<dbReference type="EMBL" id="BA000017">
    <property type="protein sequence ID" value="BAB58185.1"/>
    <property type="molecule type" value="Genomic_DNA"/>
</dbReference>
<sequence>MNREIKDLFSDLKLLKDSFEDLKDSNGWHFDELYPYEPNHVLNKDELIGEGFSYHERRIHNNQMFDLFHLYIEQFDNIIEKFYEIEKASSENFGEESDDAKNSIKVAE</sequence>
<dbReference type="Proteomes" id="UP000002481">
    <property type="component" value="Chromosome"/>
</dbReference>
<proteinExistence type="predicted"/>
<evidence type="ECO:0000313" key="2">
    <source>
        <dbReference type="EMBL" id="BAB58185.1"/>
    </source>
</evidence>
<accession>A0A0H3K0C1</accession>
<dbReference type="InterPro" id="IPR009942">
    <property type="entry name" value="DUF1474"/>
</dbReference>